<feature type="region of interest" description="Disordered" evidence="1">
    <location>
        <begin position="1"/>
        <end position="71"/>
    </location>
</feature>
<feature type="region of interest" description="Disordered" evidence="1">
    <location>
        <begin position="182"/>
        <end position="210"/>
    </location>
</feature>
<sequence>MERGSDRTPNQDRGIKVGRKSLESRGGGNSTFLRPCTEKLRRHREKDWKFGKGAPGSTPGADSARFGGPPGVQVATLARSGSAEHRRRPGGPPFRSLRRTARFSFVFGPLACFRRPRESVSCFLGIPDFFSTVEIRFSNPNKKESYGAAFENRTYFSSSERVLSGYSKFTFESATRKKLCPGKGSLGPRNSEKLKMCSEPDEKESRGAKIETSTSLDSYRVVLSESVKFIDGSPTTKKW</sequence>
<accession>A0A8X6F2T5</accession>
<dbReference type="AlphaFoldDB" id="A0A8X6F2T5"/>
<keyword evidence="3" id="KW-1185">Reference proteome</keyword>
<dbReference type="EMBL" id="BMAO01030441">
    <property type="protein sequence ID" value="GFQ68081.1"/>
    <property type="molecule type" value="Genomic_DNA"/>
</dbReference>
<proteinExistence type="predicted"/>
<name>A0A8X6F2T5_TRICU</name>
<gene>
    <name evidence="2" type="ORF">TNCT_329051</name>
</gene>
<reference evidence="2" key="1">
    <citation type="submission" date="2020-07" db="EMBL/GenBank/DDBJ databases">
        <title>Multicomponent nature underlies the extraordinary mechanical properties of spider dragline silk.</title>
        <authorList>
            <person name="Kono N."/>
            <person name="Nakamura H."/>
            <person name="Mori M."/>
            <person name="Yoshida Y."/>
            <person name="Ohtoshi R."/>
            <person name="Malay A.D."/>
            <person name="Moran D.A.P."/>
            <person name="Tomita M."/>
            <person name="Numata K."/>
            <person name="Arakawa K."/>
        </authorList>
    </citation>
    <scope>NUCLEOTIDE SEQUENCE</scope>
</reference>
<comment type="caution">
    <text evidence="2">The sequence shown here is derived from an EMBL/GenBank/DDBJ whole genome shotgun (WGS) entry which is preliminary data.</text>
</comment>
<protein>
    <submittedName>
        <fullName evidence="2">Uncharacterized protein</fullName>
    </submittedName>
</protein>
<evidence type="ECO:0000313" key="3">
    <source>
        <dbReference type="Proteomes" id="UP000887116"/>
    </source>
</evidence>
<feature type="compositionally biased region" description="Basic and acidic residues" evidence="1">
    <location>
        <begin position="1"/>
        <end position="23"/>
    </location>
</feature>
<evidence type="ECO:0000313" key="2">
    <source>
        <dbReference type="EMBL" id="GFQ68081.1"/>
    </source>
</evidence>
<evidence type="ECO:0000256" key="1">
    <source>
        <dbReference type="SAM" id="MobiDB-lite"/>
    </source>
</evidence>
<organism evidence="2 3">
    <name type="scientific">Trichonephila clavata</name>
    <name type="common">Joro spider</name>
    <name type="synonym">Nephila clavata</name>
    <dbReference type="NCBI Taxonomy" id="2740835"/>
    <lineage>
        <taxon>Eukaryota</taxon>
        <taxon>Metazoa</taxon>
        <taxon>Ecdysozoa</taxon>
        <taxon>Arthropoda</taxon>
        <taxon>Chelicerata</taxon>
        <taxon>Arachnida</taxon>
        <taxon>Araneae</taxon>
        <taxon>Araneomorphae</taxon>
        <taxon>Entelegynae</taxon>
        <taxon>Araneoidea</taxon>
        <taxon>Nephilidae</taxon>
        <taxon>Trichonephila</taxon>
    </lineage>
</organism>
<feature type="compositionally biased region" description="Basic and acidic residues" evidence="1">
    <location>
        <begin position="190"/>
        <end position="209"/>
    </location>
</feature>
<dbReference type="Proteomes" id="UP000887116">
    <property type="component" value="Unassembled WGS sequence"/>
</dbReference>